<accession>A0A7I9VCM8</accession>
<evidence type="ECO:0000313" key="1">
    <source>
        <dbReference type="EMBL" id="GEE03126.1"/>
    </source>
</evidence>
<organism evidence="1 2">
    <name type="scientific">Gordonia spumicola</name>
    <dbReference type="NCBI Taxonomy" id="589161"/>
    <lineage>
        <taxon>Bacteria</taxon>
        <taxon>Bacillati</taxon>
        <taxon>Actinomycetota</taxon>
        <taxon>Actinomycetes</taxon>
        <taxon>Mycobacteriales</taxon>
        <taxon>Gordoniaceae</taxon>
        <taxon>Gordonia</taxon>
    </lineage>
</organism>
<dbReference type="Proteomes" id="UP000444960">
    <property type="component" value="Unassembled WGS sequence"/>
</dbReference>
<dbReference type="EMBL" id="BJOV01000005">
    <property type="protein sequence ID" value="GEE03126.1"/>
    <property type="molecule type" value="Genomic_DNA"/>
</dbReference>
<proteinExistence type="predicted"/>
<evidence type="ECO:0008006" key="3">
    <source>
        <dbReference type="Google" id="ProtNLM"/>
    </source>
</evidence>
<comment type="caution">
    <text evidence="1">The sequence shown here is derived from an EMBL/GenBank/DDBJ whole genome shotgun (WGS) entry which is preliminary data.</text>
</comment>
<gene>
    <name evidence="1" type="ORF">nbrc107696_35720</name>
</gene>
<protein>
    <recommendedName>
        <fullName evidence="3">HNH endonuclease</fullName>
    </recommendedName>
</protein>
<dbReference type="AlphaFoldDB" id="A0A7I9VCM8"/>
<sequence length="53" mass="5796">MLLCRMHHTLIHNGGWQVVLGDDGHPWFIEPGSTGPIRSHARRTLTGHADAAA</sequence>
<keyword evidence="2" id="KW-1185">Reference proteome</keyword>
<name>A0A7I9VCM8_9ACTN</name>
<reference evidence="2" key="1">
    <citation type="submission" date="2019-06" db="EMBL/GenBank/DDBJ databases">
        <title>Gordonia isolated from sludge of a wastewater treatment plant.</title>
        <authorList>
            <person name="Tamura T."/>
            <person name="Aoyama K."/>
            <person name="Kang Y."/>
            <person name="Saito S."/>
            <person name="Akiyama N."/>
            <person name="Yazawa K."/>
            <person name="Gonoi T."/>
            <person name="Mikami Y."/>
        </authorList>
    </citation>
    <scope>NUCLEOTIDE SEQUENCE [LARGE SCALE GENOMIC DNA]</scope>
    <source>
        <strain evidence="2">NBRC 107696</strain>
    </source>
</reference>
<evidence type="ECO:0000313" key="2">
    <source>
        <dbReference type="Proteomes" id="UP000444960"/>
    </source>
</evidence>